<protein>
    <submittedName>
        <fullName evidence="1">Uncharacterized protein</fullName>
    </submittedName>
</protein>
<comment type="caution">
    <text evidence="1">The sequence shown here is derived from an EMBL/GenBank/DDBJ whole genome shotgun (WGS) entry which is preliminary data.</text>
</comment>
<evidence type="ECO:0000313" key="1">
    <source>
        <dbReference type="EMBL" id="KAI8567731.1"/>
    </source>
</evidence>
<keyword evidence="2" id="KW-1185">Reference proteome</keyword>
<evidence type="ECO:0000313" key="2">
    <source>
        <dbReference type="Proteomes" id="UP001062846"/>
    </source>
</evidence>
<sequence length="94" mass="10630">MGNTVFIPRTPLQSNDPQLYLVQFTRRQFPVRLCFAITVNKVQGQTLDIVDIYLSQSMFSHGQLYVALSRVTTGTKIKIHLEPSDDGVAKQPHN</sequence>
<dbReference type="Proteomes" id="UP001062846">
    <property type="component" value="Chromosome 2"/>
</dbReference>
<proteinExistence type="predicted"/>
<reference evidence="1" key="1">
    <citation type="submission" date="2022-02" db="EMBL/GenBank/DDBJ databases">
        <title>Plant Genome Project.</title>
        <authorList>
            <person name="Zhang R.-G."/>
        </authorList>
    </citation>
    <scope>NUCLEOTIDE SEQUENCE</scope>
    <source>
        <strain evidence="1">AT1</strain>
    </source>
</reference>
<accession>A0ACC0PQ70</accession>
<dbReference type="EMBL" id="CM046389">
    <property type="protein sequence ID" value="KAI8567731.1"/>
    <property type="molecule type" value="Genomic_DNA"/>
</dbReference>
<organism evidence="1 2">
    <name type="scientific">Rhododendron molle</name>
    <name type="common">Chinese azalea</name>
    <name type="synonym">Azalea mollis</name>
    <dbReference type="NCBI Taxonomy" id="49168"/>
    <lineage>
        <taxon>Eukaryota</taxon>
        <taxon>Viridiplantae</taxon>
        <taxon>Streptophyta</taxon>
        <taxon>Embryophyta</taxon>
        <taxon>Tracheophyta</taxon>
        <taxon>Spermatophyta</taxon>
        <taxon>Magnoliopsida</taxon>
        <taxon>eudicotyledons</taxon>
        <taxon>Gunneridae</taxon>
        <taxon>Pentapetalae</taxon>
        <taxon>asterids</taxon>
        <taxon>Ericales</taxon>
        <taxon>Ericaceae</taxon>
        <taxon>Ericoideae</taxon>
        <taxon>Rhodoreae</taxon>
        <taxon>Rhododendron</taxon>
    </lineage>
</organism>
<name>A0ACC0PQ70_RHOML</name>
<gene>
    <name evidence="1" type="ORF">RHMOL_Rhmol02G0144200</name>
</gene>